<sequence length="188" mass="20967">MELWNDDSNDDHGDMEMMTRSSRTCLPTHDLPSHRCHGLPSHRCHDLPSHCCSDLPSHRCHDLPSHRCHDLPSHCCSDDLPSHRCPSHRCHDLPSHRCHDHREKMTRALMLLIAAAAAASSAAGVSPCREAMAEGNDVIATASYTCYEQHRDDWDKFSSSNPALRVPQSCRALIRSPNGGESTDSEQD</sequence>
<proteinExistence type="predicted"/>
<organism evidence="1">
    <name type="scientific">Hyalella azteca</name>
    <name type="common">Amphipod</name>
    <dbReference type="NCBI Taxonomy" id="294128"/>
    <lineage>
        <taxon>Eukaryota</taxon>
        <taxon>Metazoa</taxon>
        <taxon>Ecdysozoa</taxon>
        <taxon>Arthropoda</taxon>
        <taxon>Crustacea</taxon>
        <taxon>Multicrustacea</taxon>
        <taxon>Malacostraca</taxon>
        <taxon>Eumalacostraca</taxon>
        <taxon>Peracarida</taxon>
        <taxon>Amphipoda</taxon>
        <taxon>Senticaudata</taxon>
        <taxon>Talitrida</taxon>
        <taxon>Talitroidea</taxon>
        <taxon>Hyalellidae</taxon>
        <taxon>Hyalella</taxon>
    </lineage>
</organism>
<reference evidence="1" key="2">
    <citation type="journal article" date="2018" name="Environ. Sci. Technol.">
        <title>The Toxicogenome of Hyalella azteca: A Model for Sediment Ecotoxicology and Evolutionary Toxicology.</title>
        <authorList>
            <person name="Poynton H.C."/>
            <person name="Hasenbein S."/>
            <person name="Benoit J.B."/>
            <person name="Sepulveda M.S."/>
            <person name="Poelchau M.F."/>
            <person name="Hughes D.S.T."/>
            <person name="Murali S.C."/>
            <person name="Chen S."/>
            <person name="Glastad K.M."/>
            <person name="Goodisman M.A.D."/>
            <person name="Werren J.H."/>
            <person name="Vineis J.H."/>
            <person name="Bowen J.L."/>
            <person name="Friedrich M."/>
            <person name="Jones J."/>
            <person name="Robertson H.M."/>
            <person name="Feyereisen R."/>
            <person name="Mechler-Hickson A."/>
            <person name="Mathers N."/>
            <person name="Lee C.E."/>
            <person name="Colbourne J.K."/>
            <person name="Biales A."/>
            <person name="Johnston J.S."/>
            <person name="Wellborn G.A."/>
            <person name="Rosendale A.J."/>
            <person name="Cridge A.G."/>
            <person name="Munoz-Torres M.C."/>
            <person name="Bain P.A."/>
            <person name="Manny A.R."/>
            <person name="Major K.M."/>
            <person name="Lambert F.N."/>
            <person name="Vulpe C.D."/>
            <person name="Tuck P."/>
            <person name="Blalock B.J."/>
            <person name="Lin Y.Y."/>
            <person name="Smith M.E."/>
            <person name="Ochoa-Acuna H."/>
            <person name="Chen M.M."/>
            <person name="Childers C.P."/>
            <person name="Qu J."/>
            <person name="Dugan S."/>
            <person name="Lee S.L."/>
            <person name="Chao H."/>
            <person name="Dinh H."/>
            <person name="Han Y."/>
            <person name="Doddapaneni H."/>
            <person name="Worley K.C."/>
            <person name="Muzny D.M."/>
            <person name="Gibbs R.A."/>
            <person name="Richards S."/>
        </authorList>
    </citation>
    <scope>NUCLEOTIDE SEQUENCE</scope>
    <source>
        <strain evidence="1">HAZT.00-mixed</strain>
        <tissue evidence="1">Whole organism</tissue>
    </source>
</reference>
<name>A0A6A0GT05_HYAAZ</name>
<protein>
    <submittedName>
        <fullName evidence="1">Uncharacterized protein</fullName>
    </submittedName>
</protein>
<dbReference type="AlphaFoldDB" id="A0A6A0GT05"/>
<evidence type="ECO:0000313" key="1">
    <source>
        <dbReference type="EMBL" id="KAA0187119.1"/>
    </source>
</evidence>
<reference evidence="1" key="3">
    <citation type="submission" date="2019-06" db="EMBL/GenBank/DDBJ databases">
        <authorList>
            <person name="Poynton C."/>
            <person name="Hasenbein S."/>
            <person name="Benoit J.B."/>
            <person name="Sepulveda M.S."/>
            <person name="Poelchau M.F."/>
            <person name="Murali S.C."/>
            <person name="Chen S."/>
            <person name="Glastad K.M."/>
            <person name="Werren J.H."/>
            <person name="Vineis J.H."/>
            <person name="Bowen J.L."/>
            <person name="Friedrich M."/>
            <person name="Jones J."/>
            <person name="Robertson H.M."/>
            <person name="Feyereisen R."/>
            <person name="Mechler-Hickson A."/>
            <person name="Mathers N."/>
            <person name="Lee C.E."/>
            <person name="Colbourne J.K."/>
            <person name="Biales A."/>
            <person name="Johnston J.S."/>
            <person name="Wellborn G.A."/>
            <person name="Rosendale A.J."/>
            <person name="Cridge A.G."/>
            <person name="Munoz-Torres M.C."/>
            <person name="Bain P.A."/>
            <person name="Manny A.R."/>
            <person name="Major K.M."/>
            <person name="Lambert F.N."/>
            <person name="Vulpe C.D."/>
            <person name="Tuck P."/>
            <person name="Blalock B.J."/>
            <person name="Lin Y.-Y."/>
            <person name="Smith M.E."/>
            <person name="Ochoa-Acuna H."/>
            <person name="Chen M.-J.M."/>
            <person name="Childers C.P."/>
            <person name="Qu J."/>
            <person name="Dugan S."/>
            <person name="Lee S.L."/>
            <person name="Chao H."/>
            <person name="Dinh H."/>
            <person name="Han Y."/>
            <person name="Doddapaneni H."/>
            <person name="Worley K.C."/>
            <person name="Muzny D.M."/>
            <person name="Gibbs R.A."/>
            <person name="Richards S."/>
        </authorList>
    </citation>
    <scope>NUCLEOTIDE SEQUENCE</scope>
    <source>
        <strain evidence="1">HAZT.00-mixed</strain>
        <tissue evidence="1">Whole organism</tissue>
    </source>
</reference>
<gene>
    <name evidence="1" type="ORF">HAZT_HAZT002691</name>
</gene>
<dbReference type="EMBL" id="JQDR03015125">
    <property type="protein sequence ID" value="KAA0187119.1"/>
    <property type="molecule type" value="Genomic_DNA"/>
</dbReference>
<dbReference type="Proteomes" id="UP000711488">
    <property type="component" value="Unassembled WGS sequence"/>
</dbReference>
<comment type="caution">
    <text evidence="1">The sequence shown here is derived from an EMBL/GenBank/DDBJ whole genome shotgun (WGS) entry which is preliminary data.</text>
</comment>
<accession>A0A6A0GT05</accession>
<reference evidence="1" key="1">
    <citation type="submission" date="2014-08" db="EMBL/GenBank/DDBJ databases">
        <authorList>
            <person name="Murali S."/>
            <person name="Richards S."/>
            <person name="Bandaranaike D."/>
            <person name="Bellair M."/>
            <person name="Blankenburg K."/>
            <person name="Chao H."/>
            <person name="Dinh H."/>
            <person name="Doddapaneni H."/>
            <person name="Dugan-Rocha S."/>
            <person name="Elkadiri S."/>
            <person name="Gnanaolivu R."/>
            <person name="Hughes D."/>
            <person name="Lee S."/>
            <person name="Li M."/>
            <person name="Ming W."/>
            <person name="Munidasa M."/>
            <person name="Muniz J."/>
            <person name="Nguyen L."/>
            <person name="Osuji N."/>
            <person name="Pu L.-L."/>
            <person name="Puazo M."/>
            <person name="Skinner E."/>
            <person name="Qu C."/>
            <person name="Quiroz J."/>
            <person name="Raj R."/>
            <person name="Weissenberger G."/>
            <person name="Xin Y."/>
            <person name="Zou X."/>
            <person name="Han Y."/>
            <person name="Worley K."/>
            <person name="Muzny D."/>
            <person name="Gibbs R."/>
        </authorList>
    </citation>
    <scope>NUCLEOTIDE SEQUENCE</scope>
    <source>
        <strain evidence="1">HAZT.00-mixed</strain>
        <tissue evidence="1">Whole organism</tissue>
    </source>
</reference>